<accession>A0A653E6L3</accession>
<evidence type="ECO:0000256" key="3">
    <source>
        <dbReference type="ARBA" id="ARBA00023163"/>
    </source>
</evidence>
<dbReference type="InterPro" id="IPR027417">
    <property type="entry name" value="P-loop_NTPase"/>
</dbReference>
<dbReference type="Gene3D" id="1.10.10.10">
    <property type="entry name" value="Winged helix-like DNA-binding domain superfamily/Winged helix DNA-binding domain"/>
    <property type="match status" value="1"/>
</dbReference>
<dbReference type="Gene3D" id="1.25.40.10">
    <property type="entry name" value="Tetratricopeptide repeat domain"/>
    <property type="match status" value="1"/>
</dbReference>
<evidence type="ECO:0000256" key="1">
    <source>
        <dbReference type="ARBA" id="ARBA00023015"/>
    </source>
</evidence>
<feature type="domain" description="HTH luxR-type" evidence="4">
    <location>
        <begin position="804"/>
        <end position="869"/>
    </location>
</feature>
<dbReference type="SMART" id="SM00421">
    <property type="entry name" value="HTH_LUXR"/>
    <property type="match status" value="1"/>
</dbReference>
<dbReference type="InterPro" id="IPR016032">
    <property type="entry name" value="Sig_transdc_resp-reg_C-effctor"/>
</dbReference>
<dbReference type="InterPro" id="IPR036388">
    <property type="entry name" value="WH-like_DNA-bd_sf"/>
</dbReference>
<proteinExistence type="predicted"/>
<dbReference type="PROSITE" id="PS00622">
    <property type="entry name" value="HTH_LUXR_1"/>
    <property type="match status" value="1"/>
</dbReference>
<dbReference type="InterPro" id="IPR059106">
    <property type="entry name" value="WHD_MalT"/>
</dbReference>
<evidence type="ECO:0000313" key="5">
    <source>
        <dbReference type="EMBL" id="VEV97422.1"/>
    </source>
</evidence>
<keyword evidence="3" id="KW-0804">Transcription</keyword>
<dbReference type="GO" id="GO:0006355">
    <property type="term" value="P:regulation of DNA-templated transcription"/>
    <property type="evidence" value="ECO:0007669"/>
    <property type="project" value="InterPro"/>
</dbReference>
<dbReference type="PANTHER" id="PTHR44688">
    <property type="entry name" value="DNA-BINDING TRANSCRIPTIONAL ACTIVATOR DEVR_DOSR"/>
    <property type="match status" value="1"/>
</dbReference>
<dbReference type="GO" id="GO:0003677">
    <property type="term" value="F:DNA binding"/>
    <property type="evidence" value="ECO:0007669"/>
    <property type="project" value="UniProtKB-KW"/>
</dbReference>
<dbReference type="PRINTS" id="PR00038">
    <property type="entry name" value="HTHLUXR"/>
</dbReference>
<gene>
    <name evidence="5" type="ORF">PMYSY11_2377</name>
</gene>
<dbReference type="CDD" id="cd06170">
    <property type="entry name" value="LuxR_C_like"/>
    <property type="match status" value="1"/>
</dbReference>
<dbReference type="EMBL" id="LR215729">
    <property type="protein sequence ID" value="VEV97422.1"/>
    <property type="molecule type" value="Genomic_DNA"/>
</dbReference>
<dbReference type="AlphaFoldDB" id="A0A653E6L3"/>
<dbReference type="SUPFAM" id="SSF52540">
    <property type="entry name" value="P-loop containing nucleoside triphosphate hydrolases"/>
    <property type="match status" value="1"/>
</dbReference>
<dbReference type="PROSITE" id="PS50043">
    <property type="entry name" value="HTH_LUXR_2"/>
    <property type="match status" value="1"/>
</dbReference>
<evidence type="ECO:0000259" key="4">
    <source>
        <dbReference type="PROSITE" id="PS50043"/>
    </source>
</evidence>
<keyword evidence="2" id="KW-0238">DNA-binding</keyword>
<dbReference type="InterPro" id="IPR011990">
    <property type="entry name" value="TPR-like_helical_dom_sf"/>
</dbReference>
<dbReference type="Pfam" id="PF00196">
    <property type="entry name" value="GerE"/>
    <property type="match status" value="1"/>
</dbReference>
<dbReference type="Pfam" id="PF25873">
    <property type="entry name" value="WHD_MalT"/>
    <property type="match status" value="1"/>
</dbReference>
<protein>
    <recommendedName>
        <fullName evidence="4">HTH luxR-type domain-containing protein</fullName>
    </recommendedName>
</protein>
<dbReference type="PANTHER" id="PTHR44688:SF16">
    <property type="entry name" value="DNA-BINDING TRANSCRIPTIONAL ACTIVATOR DEVR_DOSR"/>
    <property type="match status" value="1"/>
</dbReference>
<dbReference type="Pfam" id="PF17874">
    <property type="entry name" value="TPR_MalT"/>
    <property type="match status" value="1"/>
</dbReference>
<dbReference type="SMART" id="SM00028">
    <property type="entry name" value="TPR"/>
    <property type="match status" value="4"/>
</dbReference>
<dbReference type="InterPro" id="IPR000792">
    <property type="entry name" value="Tscrpt_reg_LuxR_C"/>
</dbReference>
<dbReference type="InterPro" id="IPR019734">
    <property type="entry name" value="TPR_rpt"/>
</dbReference>
<sequence length="872" mass="97692">MHDNVRALPGSRVRALDVSLPRLPANHVARPRLVESLVGEDSRVTLICAPAGYGKSVLLNECVRQASMATRIVWLDLLGHTLTPEDLLARLAASLHLPVGEGDAATELSLLIGRLVQQPVWIILDDYPRQPCAELDACLDHLLERSPHTLRWWIAGRRRPEWHLPRLLLQGAIQERNAQALALSSDELSGYLQQLKAPLPSPLAIQLHQSTEGWLAGICLHLIEGNMSELGQRLEAGSALLLEYIQREVLDELSDELREVVLILAHIPRFSAALCQHMLEVHDGAQVIEQLRQHQLFLSQLDEQGEWYCLSPAFAKQLKLLPQCLPPLHQHILACQWFAQRGEVRDAVEHALCADQPETAASYLQRYGEDQLLIGQSVSQLLHWREELPASLFASTPHLIILQAWALIICTRLDEVEDCIDELARYMPQPSAKRQQLLLANYQVIMGVLHRQRGLASARQHCLEALSKLDERGWSQQVLCHQALTQQAGAEQNLALAEEHCNQGLKLAREHRNILFDALLTIDQVHLLIMRGQRQVAKERTEYAVQLLKDGGMRGPVYARLLLLRGLLHAGRGERMLAREAFEAGIQEAETCEDAYSLHGHIGLAELCLQEGHFEAAQQHLRNAEQKMQAYRVPRMRYHEALSLAKGQLWLHLGDAEKALSVFTEVREHLQEHKFLAPSGFCNLLPTSRLLEARGRIATGQTAQALADLQQMMHEFTESGHLSLATQAQMHCAQALEQLGEPQRADQELSAALLEAQRQEHFRPVLELMQSQPQWLEDVLLLNSQLQPLRQHLISASEAVDTTLPSSVPVLSKREIAVLDLIAKGCSNQQIAEALFISLHTVKSHARRINTKLGVQRRTQAVALAKAEGLIG</sequence>
<evidence type="ECO:0000256" key="2">
    <source>
        <dbReference type="ARBA" id="ARBA00023125"/>
    </source>
</evidence>
<dbReference type="InterPro" id="IPR041617">
    <property type="entry name" value="TPR_MalT"/>
</dbReference>
<organism evidence="5">
    <name type="scientific">Pseudomonas marincola</name>
    <dbReference type="NCBI Taxonomy" id="437900"/>
    <lineage>
        <taxon>Bacteria</taxon>
        <taxon>Pseudomonadati</taxon>
        <taxon>Pseudomonadota</taxon>
        <taxon>Gammaproteobacteria</taxon>
        <taxon>Pseudomonadales</taxon>
        <taxon>Pseudomonadaceae</taxon>
        <taxon>Pseudomonas</taxon>
    </lineage>
</organism>
<dbReference type="SUPFAM" id="SSF48452">
    <property type="entry name" value="TPR-like"/>
    <property type="match status" value="1"/>
</dbReference>
<reference evidence="5" key="1">
    <citation type="submission" date="2019-02" db="EMBL/GenBank/DDBJ databases">
        <authorList>
            <consortium name="Genoscope - CEA"/>
            <person name="William W."/>
        </authorList>
    </citation>
    <scope>NUCLEOTIDE SEQUENCE [LARGE SCALE GENOMIC DNA]</scope>
    <source>
        <strain evidence="5">YSy11</strain>
    </source>
</reference>
<name>A0A653E6L3_9PSED</name>
<dbReference type="Gene3D" id="3.40.50.300">
    <property type="entry name" value="P-loop containing nucleotide triphosphate hydrolases"/>
    <property type="match status" value="1"/>
</dbReference>
<dbReference type="SUPFAM" id="SSF46894">
    <property type="entry name" value="C-terminal effector domain of the bipartite response regulators"/>
    <property type="match status" value="1"/>
</dbReference>
<keyword evidence="1" id="KW-0805">Transcription regulation</keyword>